<comment type="caution">
    <text evidence="2">The sequence shown here is derived from an EMBL/GenBank/DDBJ whole genome shotgun (WGS) entry which is preliminary data.</text>
</comment>
<accession>A0A7W0C7G7</accession>
<name>A0A7W0C7G7_9BACT</name>
<evidence type="ECO:0000313" key="2">
    <source>
        <dbReference type="EMBL" id="MBA2880542.1"/>
    </source>
</evidence>
<feature type="domain" description="Methyltransferase type 11" evidence="1">
    <location>
        <begin position="262"/>
        <end position="321"/>
    </location>
</feature>
<dbReference type="Proteomes" id="UP000525298">
    <property type="component" value="Unassembled WGS sequence"/>
</dbReference>
<dbReference type="Gene3D" id="3.10.50.40">
    <property type="match status" value="1"/>
</dbReference>
<dbReference type="EMBL" id="JACDUS010000002">
    <property type="protein sequence ID" value="MBA2880542.1"/>
    <property type="molecule type" value="Genomic_DNA"/>
</dbReference>
<dbReference type="Pfam" id="PF08241">
    <property type="entry name" value="Methyltransf_11"/>
    <property type="match status" value="1"/>
</dbReference>
<dbReference type="CDD" id="cd02440">
    <property type="entry name" value="AdoMet_MTases"/>
    <property type="match status" value="1"/>
</dbReference>
<keyword evidence="2" id="KW-0413">Isomerase</keyword>
<dbReference type="RefSeq" id="WP_181550215.1">
    <property type="nucleotide sequence ID" value="NZ_JACDUS010000002.1"/>
</dbReference>
<dbReference type="SUPFAM" id="SSF53335">
    <property type="entry name" value="S-adenosyl-L-methionine-dependent methyltransferases"/>
    <property type="match status" value="1"/>
</dbReference>
<organism evidence="2 3">
    <name type="scientific">Desulfosalsimonas propionicica</name>
    <dbReference type="NCBI Taxonomy" id="332175"/>
    <lineage>
        <taxon>Bacteria</taxon>
        <taxon>Pseudomonadati</taxon>
        <taxon>Thermodesulfobacteriota</taxon>
        <taxon>Desulfobacteria</taxon>
        <taxon>Desulfobacterales</taxon>
        <taxon>Desulfosalsimonadaceae</taxon>
        <taxon>Desulfosalsimonas</taxon>
    </lineage>
</organism>
<dbReference type="GO" id="GO:0008757">
    <property type="term" value="F:S-adenosylmethionine-dependent methyltransferase activity"/>
    <property type="evidence" value="ECO:0007669"/>
    <property type="project" value="InterPro"/>
</dbReference>
<reference evidence="2 3" key="1">
    <citation type="submission" date="2020-07" db="EMBL/GenBank/DDBJ databases">
        <title>Genomic Encyclopedia of Type Strains, Phase IV (KMG-IV): sequencing the most valuable type-strain genomes for metagenomic binning, comparative biology and taxonomic classification.</title>
        <authorList>
            <person name="Goeker M."/>
        </authorList>
    </citation>
    <scope>NUCLEOTIDE SEQUENCE [LARGE SCALE GENOMIC DNA]</scope>
    <source>
        <strain evidence="2 3">DSM 17721</strain>
    </source>
</reference>
<evidence type="ECO:0000313" key="3">
    <source>
        <dbReference type="Proteomes" id="UP000525298"/>
    </source>
</evidence>
<sequence length="395" mass="45314">MNEINQNSLADIEFQMRWISREAEHTDSTLVMVNFWRDLLPDAIYEGLMGAGTGDEKTFGFATGEVIAAPDPDQKIRTDRKNFDETRAVPAFGRFYPRGVLRGVYNVFPQNVAPMRCTGVDEKSVDIDFNHSLAGYDLEITARVHTIYDKPFDRGGNCRLLMDEIASGPGMQARCQGMPTDFFHDRAFCRTDETEDAAFYENPRLVQHLDQRAIETISAIYSRFITPEMHVLDLMSSWQSHIDQSTDFQKMTGLGMNEAELAKNDRLTDYFVHDLNKDPRLPFDDQSFDLILCTASVEYLTSPMSVFKDAARVLRSGGVMIQTFSNRWFPPKAIRLWTELHEFERMGLVKEYFLQSEKFSNPATLSFRGWDRPETDKYYPDMPQSDPVFAVWAGV</sequence>
<proteinExistence type="predicted"/>
<dbReference type="InterPro" id="IPR046357">
    <property type="entry name" value="PPIase_dom_sf"/>
</dbReference>
<dbReference type="InterPro" id="IPR013216">
    <property type="entry name" value="Methyltransf_11"/>
</dbReference>
<dbReference type="Gene3D" id="3.40.50.150">
    <property type="entry name" value="Vaccinia Virus protein VP39"/>
    <property type="match status" value="1"/>
</dbReference>
<dbReference type="InterPro" id="IPR029063">
    <property type="entry name" value="SAM-dependent_MTases_sf"/>
</dbReference>
<dbReference type="PANTHER" id="PTHR43036:SF2">
    <property type="entry name" value="OS04G0481300 PROTEIN"/>
    <property type="match status" value="1"/>
</dbReference>
<dbReference type="AlphaFoldDB" id="A0A7W0C7G7"/>
<dbReference type="GO" id="GO:0003755">
    <property type="term" value="F:peptidyl-prolyl cis-trans isomerase activity"/>
    <property type="evidence" value="ECO:0007669"/>
    <property type="project" value="InterPro"/>
</dbReference>
<keyword evidence="2" id="KW-0489">Methyltransferase</keyword>
<protein>
    <submittedName>
        <fullName evidence="2">SAM-dependent methyltransferase/FKBP-type peptidyl-prolyl cis-trans isomerase 2</fullName>
    </submittedName>
</protein>
<keyword evidence="3" id="KW-1185">Reference proteome</keyword>
<evidence type="ECO:0000259" key="1">
    <source>
        <dbReference type="Pfam" id="PF08241"/>
    </source>
</evidence>
<dbReference type="PANTHER" id="PTHR43036">
    <property type="entry name" value="OSJNBB0011N17.9 PROTEIN"/>
    <property type="match status" value="1"/>
</dbReference>
<keyword evidence="2" id="KW-0808">Transferase</keyword>
<dbReference type="GO" id="GO:0032259">
    <property type="term" value="P:methylation"/>
    <property type="evidence" value="ECO:0007669"/>
    <property type="project" value="UniProtKB-KW"/>
</dbReference>
<gene>
    <name evidence="2" type="ORF">HNR65_000860</name>
</gene>